<dbReference type="EMBL" id="HBGW01091289">
    <property type="protein sequence ID" value="CAD9640094.1"/>
    <property type="molecule type" value="Transcribed_RNA"/>
</dbReference>
<sequence length="163" mass="17154">MAEALKASLGPAEVAGELAGEPAGGRRLLRGTNSLVTVELGRDPDADASRPYFVGPAYLAELMDVASAAITKPGGGTTAELAYRGLPSVLDASKGAMHWEEFTIQRFETAGRAVALRSSSTGAIEAALRQALQLGRDCMLAQDSRGQLVDSRERLRQRLQASA</sequence>
<accession>A0A7S2VNA8</accession>
<dbReference type="AlphaFoldDB" id="A0A7S2VNA8"/>
<proteinExistence type="predicted"/>
<dbReference type="Gene3D" id="3.40.50.2000">
    <property type="entry name" value="Glycogen Phosphorylase B"/>
    <property type="match status" value="1"/>
</dbReference>
<organism evidence="1">
    <name type="scientific">Zooxanthella nutricula</name>
    <dbReference type="NCBI Taxonomy" id="1333877"/>
    <lineage>
        <taxon>Eukaryota</taxon>
        <taxon>Sar</taxon>
        <taxon>Alveolata</taxon>
        <taxon>Dinophyceae</taxon>
        <taxon>Peridiniales</taxon>
        <taxon>Peridiniales incertae sedis</taxon>
        <taxon>Zooxanthella</taxon>
    </lineage>
</organism>
<gene>
    <name evidence="1" type="ORF">BRAN1462_LOCUS57916</name>
</gene>
<dbReference type="SUPFAM" id="SSF53756">
    <property type="entry name" value="UDP-Glycosyltransferase/glycogen phosphorylase"/>
    <property type="match status" value="1"/>
</dbReference>
<name>A0A7S2VNA8_9DINO</name>
<evidence type="ECO:0000313" key="1">
    <source>
        <dbReference type="EMBL" id="CAD9640094.1"/>
    </source>
</evidence>
<evidence type="ECO:0008006" key="2">
    <source>
        <dbReference type="Google" id="ProtNLM"/>
    </source>
</evidence>
<protein>
    <recommendedName>
        <fullName evidence="2">Glycosyl transferase family 28 C-terminal domain-containing protein</fullName>
    </recommendedName>
</protein>
<reference evidence="1" key="1">
    <citation type="submission" date="2021-01" db="EMBL/GenBank/DDBJ databases">
        <authorList>
            <person name="Corre E."/>
            <person name="Pelletier E."/>
            <person name="Niang G."/>
            <person name="Scheremetjew M."/>
            <person name="Finn R."/>
            <person name="Kale V."/>
            <person name="Holt S."/>
            <person name="Cochrane G."/>
            <person name="Meng A."/>
            <person name="Brown T."/>
            <person name="Cohen L."/>
        </authorList>
    </citation>
    <scope>NUCLEOTIDE SEQUENCE</scope>
    <source>
        <strain evidence="1">RCC3387</strain>
    </source>
</reference>